<name>A0A0K1PGA2_9BACT</name>
<dbReference type="Proteomes" id="UP000055590">
    <property type="component" value="Chromosome"/>
</dbReference>
<gene>
    <name evidence="1" type="ORF">AKJ08_2950</name>
</gene>
<accession>A0A0K1PGA2</accession>
<sequence>MFAVLALCPAGALAAGRIGLLDVEGIGVGDEILEWTTDEIRAGLEGALEGGDWIVVSEQESCQDGPCESIDYLVTSLLTGNQGGLDLRVELVRTSDYATLAEQTIRAADQDELLGAVRSAANRLPIDGRLLEGRSTFLEPSTVVLSLDNFDLRNTSLVLMGESKGDPWRLALGVGVGIPSIDTRQPGFDGFAFNADLFVGVIRRIVGPLDLMATTAIGFVSIDCKVSQGCSGAGEAQEDGSYAYGFGRWSNALLLQLRMGPAKFRAGYGYQLPFGDKHLGIGPSWGPYFSLGCDFAGVERLMGEP</sequence>
<evidence type="ECO:0000313" key="2">
    <source>
        <dbReference type="Proteomes" id="UP000055590"/>
    </source>
</evidence>
<dbReference type="RefSeq" id="WP_157370710.1">
    <property type="nucleotide sequence ID" value="NZ_CP012332.1"/>
</dbReference>
<proteinExistence type="predicted"/>
<organism evidence="1 2">
    <name type="scientific">Vulgatibacter incomptus</name>
    <dbReference type="NCBI Taxonomy" id="1391653"/>
    <lineage>
        <taxon>Bacteria</taxon>
        <taxon>Pseudomonadati</taxon>
        <taxon>Myxococcota</taxon>
        <taxon>Myxococcia</taxon>
        <taxon>Myxococcales</taxon>
        <taxon>Cystobacterineae</taxon>
        <taxon>Vulgatibacteraceae</taxon>
        <taxon>Vulgatibacter</taxon>
    </lineage>
</organism>
<evidence type="ECO:0000313" key="1">
    <source>
        <dbReference type="EMBL" id="AKU92563.1"/>
    </source>
</evidence>
<dbReference type="KEGG" id="vin:AKJ08_2950"/>
<protein>
    <submittedName>
        <fullName evidence="1">Uncharacterized protein</fullName>
    </submittedName>
</protein>
<dbReference type="EMBL" id="CP012332">
    <property type="protein sequence ID" value="AKU92563.1"/>
    <property type="molecule type" value="Genomic_DNA"/>
</dbReference>
<keyword evidence="2" id="KW-1185">Reference proteome</keyword>
<dbReference type="AlphaFoldDB" id="A0A0K1PGA2"/>
<dbReference type="STRING" id="1391653.AKJ08_2950"/>
<reference evidence="1 2" key="1">
    <citation type="submission" date="2015-08" db="EMBL/GenBank/DDBJ databases">
        <authorList>
            <person name="Babu N.S."/>
            <person name="Beckwith C.J."/>
            <person name="Beseler K.G."/>
            <person name="Brison A."/>
            <person name="Carone J.V."/>
            <person name="Caskin T.P."/>
            <person name="Diamond M."/>
            <person name="Durham M.E."/>
            <person name="Foxe J.M."/>
            <person name="Go M."/>
            <person name="Henderson B.A."/>
            <person name="Jones I.B."/>
            <person name="McGettigan J.A."/>
            <person name="Micheletti S.J."/>
            <person name="Nasrallah M.E."/>
            <person name="Ortiz D."/>
            <person name="Piller C.R."/>
            <person name="Privatt S.R."/>
            <person name="Schneider S.L."/>
            <person name="Sharp S."/>
            <person name="Smith T.C."/>
            <person name="Stanton J.D."/>
            <person name="Ullery H.E."/>
            <person name="Wilson R.J."/>
            <person name="Serrano M.G."/>
            <person name="Buck G."/>
            <person name="Lee V."/>
            <person name="Wang Y."/>
            <person name="Carvalho R."/>
            <person name="Voegtly L."/>
            <person name="Shi R."/>
            <person name="Duckworth R."/>
            <person name="Johnson A."/>
            <person name="Loviza R."/>
            <person name="Walstead R."/>
            <person name="Shah Z."/>
            <person name="Kiflezghi M."/>
            <person name="Wade K."/>
            <person name="Ball S.L."/>
            <person name="Bradley K.W."/>
            <person name="Asai D.J."/>
            <person name="Bowman C.A."/>
            <person name="Russell D.A."/>
            <person name="Pope W.H."/>
            <person name="Jacobs-Sera D."/>
            <person name="Hendrix R.W."/>
            <person name="Hatfull G.F."/>
        </authorList>
    </citation>
    <scope>NUCLEOTIDE SEQUENCE [LARGE SCALE GENOMIC DNA]</scope>
    <source>
        <strain evidence="1 2">DSM 27710</strain>
    </source>
</reference>